<evidence type="ECO:0000313" key="2">
    <source>
        <dbReference type="EMBL" id="PJA37256.1"/>
    </source>
</evidence>
<comment type="caution">
    <text evidence="2">The sequence shown here is derived from an EMBL/GenBank/DDBJ whole genome shotgun (WGS) entry which is preliminary data.</text>
</comment>
<gene>
    <name evidence="2" type="ORF">CO181_04260</name>
</gene>
<reference evidence="3" key="1">
    <citation type="submission" date="2017-09" db="EMBL/GenBank/DDBJ databases">
        <title>Depth-based differentiation of microbial function through sediment-hosted aquifers and enrichment of novel symbionts in the deep terrestrial subsurface.</title>
        <authorList>
            <person name="Probst A.J."/>
            <person name="Ladd B."/>
            <person name="Jarett J.K."/>
            <person name="Geller-Mcgrath D.E."/>
            <person name="Sieber C.M.K."/>
            <person name="Emerson J.B."/>
            <person name="Anantharaman K."/>
            <person name="Thomas B.C."/>
            <person name="Malmstrom R."/>
            <person name="Stieglmeier M."/>
            <person name="Klingl A."/>
            <person name="Woyke T."/>
            <person name="Ryan C.M."/>
            <person name="Banfield J.F."/>
        </authorList>
    </citation>
    <scope>NUCLEOTIDE SEQUENCE [LARGE SCALE GENOMIC DNA]</scope>
</reference>
<sequence>MIIKKFFSILSVFMLLALNFPAFSVHAATVTNFSDAMSRAKVSVASDHLITFTIADAFVEADTMTLTFASDFAITNVLFTDVDFADDGADLTVVDGAPGVGEIGFAKNAGNRTITFTAGATVNVAAASIITIEIGTNATGPGVNQITNPTTAGSFQVALTGTGFADSGEVDVPIMDDDQVSITATVDTYLLFD</sequence>
<organism evidence="2 3">
    <name type="scientific">candidate division WWE3 bacterium CG_4_9_14_3_um_filter_43_9</name>
    <dbReference type="NCBI Taxonomy" id="1975082"/>
    <lineage>
        <taxon>Bacteria</taxon>
        <taxon>Katanobacteria</taxon>
    </lineage>
</organism>
<keyword evidence="1" id="KW-0732">Signal</keyword>
<feature type="signal peptide" evidence="1">
    <location>
        <begin position="1"/>
        <end position="27"/>
    </location>
</feature>
<feature type="chain" id="PRO_5014604712" description="Cohesin domain-containing protein" evidence="1">
    <location>
        <begin position="28"/>
        <end position="193"/>
    </location>
</feature>
<name>A0A2M7WW44_UNCKA</name>
<accession>A0A2M7WW44</accession>
<feature type="non-terminal residue" evidence="2">
    <location>
        <position position="193"/>
    </location>
</feature>
<dbReference type="Proteomes" id="UP000230538">
    <property type="component" value="Unassembled WGS sequence"/>
</dbReference>
<evidence type="ECO:0000256" key="1">
    <source>
        <dbReference type="SAM" id="SignalP"/>
    </source>
</evidence>
<protein>
    <recommendedName>
        <fullName evidence="4">Cohesin domain-containing protein</fullName>
    </recommendedName>
</protein>
<dbReference type="EMBL" id="PFXB01000115">
    <property type="protein sequence ID" value="PJA37256.1"/>
    <property type="molecule type" value="Genomic_DNA"/>
</dbReference>
<proteinExistence type="predicted"/>
<evidence type="ECO:0000313" key="3">
    <source>
        <dbReference type="Proteomes" id="UP000230538"/>
    </source>
</evidence>
<evidence type="ECO:0008006" key="4">
    <source>
        <dbReference type="Google" id="ProtNLM"/>
    </source>
</evidence>
<dbReference type="AlphaFoldDB" id="A0A2M7WW44"/>